<proteinExistence type="predicted"/>
<dbReference type="GO" id="GO:0005886">
    <property type="term" value="C:plasma membrane"/>
    <property type="evidence" value="ECO:0007669"/>
    <property type="project" value="TreeGrafter"/>
</dbReference>
<feature type="transmembrane region" description="Helical" evidence="6">
    <location>
        <begin position="314"/>
        <end position="334"/>
    </location>
</feature>
<feature type="transmembrane region" description="Helical" evidence="6">
    <location>
        <begin position="244"/>
        <end position="263"/>
    </location>
</feature>
<keyword evidence="2 6" id="KW-0812">Transmembrane</keyword>
<evidence type="ECO:0000256" key="4">
    <source>
        <dbReference type="ARBA" id="ARBA00023136"/>
    </source>
</evidence>
<name>A0A397G8D7_ASPTH</name>
<dbReference type="PRINTS" id="PR01036">
    <property type="entry name" value="TCRTETB"/>
</dbReference>
<feature type="compositionally biased region" description="Basic and acidic residues" evidence="5">
    <location>
        <begin position="8"/>
        <end position="19"/>
    </location>
</feature>
<keyword evidence="9" id="KW-1185">Reference proteome</keyword>
<feature type="transmembrane region" description="Helical" evidence="6">
    <location>
        <begin position="199"/>
        <end position="223"/>
    </location>
</feature>
<feature type="transmembrane region" description="Helical" evidence="6">
    <location>
        <begin position="170"/>
        <end position="193"/>
    </location>
</feature>
<feature type="transmembrane region" description="Helical" evidence="6">
    <location>
        <begin position="510"/>
        <end position="531"/>
    </location>
</feature>
<feature type="transmembrane region" description="Helical" evidence="6">
    <location>
        <begin position="40"/>
        <end position="61"/>
    </location>
</feature>
<feature type="transmembrane region" description="Helical" evidence="6">
    <location>
        <begin position="411"/>
        <end position="434"/>
    </location>
</feature>
<dbReference type="GO" id="GO:0022857">
    <property type="term" value="F:transmembrane transporter activity"/>
    <property type="evidence" value="ECO:0007669"/>
    <property type="project" value="InterPro"/>
</dbReference>
<evidence type="ECO:0000256" key="2">
    <source>
        <dbReference type="ARBA" id="ARBA00022692"/>
    </source>
</evidence>
<keyword evidence="4 6" id="KW-0472">Membrane</keyword>
<dbReference type="InterPro" id="IPR036259">
    <property type="entry name" value="MFS_trans_sf"/>
</dbReference>
<evidence type="ECO:0000256" key="3">
    <source>
        <dbReference type="ARBA" id="ARBA00022989"/>
    </source>
</evidence>
<feature type="domain" description="Major facilitator superfamily (MFS) profile" evidence="7">
    <location>
        <begin position="48"/>
        <end position="538"/>
    </location>
</feature>
<evidence type="ECO:0000259" key="7">
    <source>
        <dbReference type="PROSITE" id="PS50850"/>
    </source>
</evidence>
<evidence type="ECO:0000256" key="5">
    <source>
        <dbReference type="SAM" id="MobiDB-lite"/>
    </source>
</evidence>
<sequence length="543" mass="57853">MAGEDTAEGEKSITEKEPPALHTTARPDNLSELHEQDKYLHGRALVLMTLSLMVGVFTVALDNSIISTAIPIITTDFNSLGDVAWYGSVYLLAQMSFQPTFGKAYMFFNLKWVWLGSGLLFEAGSVICAAAPNSPVFITGRAVAGLGAAGLFCGAMIIMSQIVEMRKRPLLLGIVTSMYGVASVVGPSLGGVFTHSARLTWRFCFWINLPLGGLTGFIVCFYYPSSLGGAPYKNRPLRQKLTSLGLKSVLILTGTLVCLILALQWGGADYPWSDSRVWGCFLGFGLLLALFGYMQYRQEDDALIPLRVLSQRSVLLGCIFSCLLQGAMMTQTYYLPFYFQAVRGTNAQTSGFSILPYGVTVSIATLISGTLVTLSGFYVPFMWLGSGLFVAGGGLLYTLSRSSPIAKWFGYQVLTGAGYGVMVQIPITAIQVVLSAADIPLGSTLVILAQCLGGSVGLAIAENVFRNALHSHLLALRGVDVPAVEAAGGAELQNVVSAGLLGSVRDVFRVAVSDAFLVAVGLGGVAFLASIGMERRRIMAKGG</sequence>
<protein>
    <recommendedName>
        <fullName evidence="7">Major facilitator superfamily (MFS) profile domain-containing protein</fullName>
    </recommendedName>
</protein>
<dbReference type="Proteomes" id="UP000215305">
    <property type="component" value="Unassembled WGS sequence"/>
</dbReference>
<evidence type="ECO:0000256" key="6">
    <source>
        <dbReference type="SAM" id="Phobius"/>
    </source>
</evidence>
<gene>
    <name evidence="8" type="ORF">CDV56_103917</name>
</gene>
<dbReference type="InterPro" id="IPR011701">
    <property type="entry name" value="MFS"/>
</dbReference>
<dbReference type="Gene3D" id="1.20.1250.20">
    <property type="entry name" value="MFS general substrate transporter like domains"/>
    <property type="match status" value="1"/>
</dbReference>
<dbReference type="VEuPathDB" id="FungiDB:CDV56_103917"/>
<dbReference type="RefSeq" id="XP_026610786.1">
    <property type="nucleotide sequence ID" value="XM_026757536.1"/>
</dbReference>
<dbReference type="EMBL" id="NKHU02000281">
    <property type="protein sequence ID" value="RHZ45596.1"/>
    <property type="molecule type" value="Genomic_DNA"/>
</dbReference>
<evidence type="ECO:0000313" key="9">
    <source>
        <dbReference type="Proteomes" id="UP000215305"/>
    </source>
</evidence>
<dbReference type="AlphaFoldDB" id="A0A397G8D7"/>
<evidence type="ECO:0000256" key="1">
    <source>
        <dbReference type="ARBA" id="ARBA00004141"/>
    </source>
</evidence>
<evidence type="ECO:0000313" key="8">
    <source>
        <dbReference type="EMBL" id="RHZ45596.1"/>
    </source>
</evidence>
<feature type="transmembrane region" description="Helical" evidence="6">
    <location>
        <begin position="275"/>
        <end position="293"/>
    </location>
</feature>
<dbReference type="Pfam" id="PF07690">
    <property type="entry name" value="MFS_1"/>
    <property type="match status" value="1"/>
</dbReference>
<dbReference type="OrthoDB" id="10021397at2759"/>
<dbReference type="GeneID" id="38125891"/>
<feature type="transmembrane region" description="Helical" evidence="6">
    <location>
        <begin position="354"/>
        <end position="374"/>
    </location>
</feature>
<accession>A0A397G8D7</accession>
<comment type="caution">
    <text evidence="8">The sequence shown here is derived from an EMBL/GenBank/DDBJ whole genome shotgun (WGS) entry which is preliminary data.</text>
</comment>
<dbReference type="PANTHER" id="PTHR23501">
    <property type="entry name" value="MAJOR FACILITATOR SUPERFAMILY"/>
    <property type="match status" value="1"/>
</dbReference>
<dbReference type="CDD" id="cd17502">
    <property type="entry name" value="MFS_Azr1_MDR_like"/>
    <property type="match status" value="1"/>
</dbReference>
<dbReference type="PANTHER" id="PTHR23501:SF199">
    <property type="entry name" value="MFS EFFLUX TRANSPORTER INPD-RELATED"/>
    <property type="match status" value="1"/>
</dbReference>
<feature type="transmembrane region" description="Helical" evidence="6">
    <location>
        <begin position="138"/>
        <end position="158"/>
    </location>
</feature>
<keyword evidence="3 6" id="KW-1133">Transmembrane helix</keyword>
<comment type="subcellular location">
    <subcellularLocation>
        <location evidence="1">Membrane</location>
        <topology evidence="1">Multi-pass membrane protein</topology>
    </subcellularLocation>
</comment>
<organism evidence="8 9">
    <name type="scientific">Aspergillus thermomutatus</name>
    <name type="common">Neosartorya pseudofischeri</name>
    <dbReference type="NCBI Taxonomy" id="41047"/>
    <lineage>
        <taxon>Eukaryota</taxon>
        <taxon>Fungi</taxon>
        <taxon>Dikarya</taxon>
        <taxon>Ascomycota</taxon>
        <taxon>Pezizomycotina</taxon>
        <taxon>Eurotiomycetes</taxon>
        <taxon>Eurotiomycetidae</taxon>
        <taxon>Eurotiales</taxon>
        <taxon>Aspergillaceae</taxon>
        <taxon>Aspergillus</taxon>
        <taxon>Aspergillus subgen. Fumigati</taxon>
    </lineage>
</organism>
<feature type="transmembrane region" description="Helical" evidence="6">
    <location>
        <begin position="441"/>
        <end position="461"/>
    </location>
</feature>
<dbReference type="SUPFAM" id="SSF103473">
    <property type="entry name" value="MFS general substrate transporter"/>
    <property type="match status" value="1"/>
</dbReference>
<feature type="transmembrane region" description="Helical" evidence="6">
    <location>
        <begin position="112"/>
        <end position="132"/>
    </location>
</feature>
<feature type="region of interest" description="Disordered" evidence="5">
    <location>
        <begin position="1"/>
        <end position="27"/>
    </location>
</feature>
<dbReference type="InterPro" id="IPR020846">
    <property type="entry name" value="MFS_dom"/>
</dbReference>
<feature type="transmembrane region" description="Helical" evidence="6">
    <location>
        <begin position="381"/>
        <end position="399"/>
    </location>
</feature>
<reference evidence="8" key="1">
    <citation type="submission" date="2018-08" db="EMBL/GenBank/DDBJ databases">
        <title>Draft genome sequence of azole-resistant Aspergillus thermomutatus (Neosartorya pseudofischeri) strain HMR AF 39, isolated from a human nasal aspirate.</title>
        <authorList>
            <person name="Parent-Michaud M."/>
            <person name="Dufresne P.J."/>
            <person name="Fournier E."/>
            <person name="Martineau C."/>
            <person name="Moreira S."/>
            <person name="Perkins V."/>
            <person name="De Repentigny L."/>
            <person name="Dufresne S.F."/>
        </authorList>
    </citation>
    <scope>NUCLEOTIDE SEQUENCE [LARGE SCALE GENOMIC DNA]</scope>
    <source>
        <strain evidence="8">HMR AF 39</strain>
    </source>
</reference>
<dbReference type="PROSITE" id="PS50850">
    <property type="entry name" value="MFS"/>
    <property type="match status" value="1"/>
</dbReference>